<dbReference type="InterPro" id="IPR013083">
    <property type="entry name" value="Znf_RING/FYVE/PHD"/>
</dbReference>
<dbReference type="HOGENOM" id="CLU_2591717_0_0_1"/>
<reference evidence="1 3" key="4">
    <citation type="journal article" date="2007" name="Genome Biol.">
        <title>Update of the Anopheles gambiae PEST genome assembly.</title>
        <authorList>
            <person name="Sharakhova M.V."/>
            <person name="Hammond M.P."/>
            <person name="Lobo N.F."/>
            <person name="Krzywinski J."/>
            <person name="Unger M.F."/>
            <person name="Hillenmeyer M.E."/>
            <person name="Bruggner R.V."/>
            <person name="Birney E."/>
            <person name="Collins F.H."/>
        </authorList>
    </citation>
    <scope>NUCLEOTIDE SEQUENCE [LARGE SCALE GENOMIC DNA]</scope>
    <source>
        <strain evidence="1 3">PEST</strain>
    </source>
</reference>
<gene>
    <name evidence="1" type="ORF">AgaP_AGAP012751</name>
</gene>
<reference evidence="1" key="5">
    <citation type="submission" date="2011-05" db="EMBL/GenBank/DDBJ databases">
        <authorList>
            <consortium name="VectorBase"/>
        </authorList>
    </citation>
    <scope>NUCLEOTIDE SEQUENCE</scope>
    <source>
        <strain evidence="1">PEST</strain>
    </source>
</reference>
<accession>Q7QL57</accession>
<dbReference type="EnsemblMetazoa" id="AGAP012751-RA">
    <property type="protein sequence ID" value="AGAP012751-PA"/>
    <property type="gene ID" value="AGAP012751"/>
</dbReference>
<dbReference type="VEuPathDB" id="VectorBase:AGAP012751"/>
<protein>
    <submittedName>
        <fullName evidence="1">AGAP012751-PA</fullName>
    </submittedName>
</protein>
<evidence type="ECO:0000313" key="1">
    <source>
        <dbReference type="EMBL" id="EAA03153.3"/>
    </source>
</evidence>
<proteinExistence type="predicted"/>
<dbReference type="AlphaFoldDB" id="Q7QL57"/>
<dbReference type="PaxDb" id="7165-AGAP012751-PA"/>
<dbReference type="Gene3D" id="3.30.40.10">
    <property type="entry name" value="Zinc/RING finger domain, C3HC4 (zinc finger)"/>
    <property type="match status" value="1"/>
</dbReference>
<reference evidence="1 3" key="3">
    <citation type="journal article" date="2004" name="Trends Parasitol.">
        <title>The Anopheles gambiae genome: an update.</title>
        <authorList>
            <person name="Mongin E."/>
            <person name="Louis C."/>
            <person name="Holt R.A."/>
            <person name="Birney E."/>
            <person name="Collins F.H."/>
        </authorList>
    </citation>
    <scope>NUCLEOTIDE SEQUENCE [LARGE SCALE GENOMIC DNA]</scope>
    <source>
        <strain evidence="1 3">PEST</strain>
    </source>
</reference>
<dbReference type="STRING" id="7165.Q7QL57"/>
<name>Q7QL57_ANOGA</name>
<organism evidence="1">
    <name type="scientific">Anopheles gambiae</name>
    <name type="common">African malaria mosquito</name>
    <dbReference type="NCBI Taxonomy" id="7165"/>
    <lineage>
        <taxon>Eukaryota</taxon>
        <taxon>Metazoa</taxon>
        <taxon>Ecdysozoa</taxon>
        <taxon>Arthropoda</taxon>
        <taxon>Hexapoda</taxon>
        <taxon>Insecta</taxon>
        <taxon>Pterygota</taxon>
        <taxon>Neoptera</taxon>
        <taxon>Endopterygota</taxon>
        <taxon>Diptera</taxon>
        <taxon>Nematocera</taxon>
        <taxon>Culicoidea</taxon>
        <taxon>Culicidae</taxon>
        <taxon>Anophelinae</taxon>
        <taxon>Anopheles</taxon>
    </lineage>
</organism>
<keyword evidence="3" id="KW-1185">Reference proteome</keyword>
<reference evidence="1" key="2">
    <citation type="submission" date="2002-03" db="EMBL/GenBank/DDBJ databases">
        <authorList>
            <consortium name="The Anopheles Genome Sequencing Consortium"/>
        </authorList>
    </citation>
    <scope>NUCLEOTIDE SEQUENCE</scope>
    <source>
        <strain evidence="1">PEST</strain>
    </source>
</reference>
<sequence length="80" mass="7938">MTACRACAVQCDRCPLCRANIESTSKIFLPPLLQSRKGTIASRRPSETAAAGVVGGAGGGGTELAGAVASKAPAVAPLVQ</sequence>
<reference evidence="1 3" key="1">
    <citation type="journal article" date="2002" name="Science">
        <title>The genome sequence of the malaria mosquito Anopheles gambiae.</title>
        <authorList>
            <person name="Holt R.A."/>
            <person name="Subramanian G.M."/>
            <person name="Halpern A."/>
            <person name="Sutton G.G."/>
            <person name="Charlab R."/>
            <person name="Nusskern D.R."/>
            <person name="Wincker P."/>
            <person name="Clark A.G."/>
            <person name="Ribeiro J.M."/>
            <person name="Wides R."/>
            <person name="Salzberg S.L."/>
            <person name="Loftus B."/>
            <person name="Yandell M."/>
            <person name="Majoros W.H."/>
            <person name="Rusch D.B."/>
            <person name="Lai Z."/>
            <person name="Kraft C.L."/>
            <person name="Abril J.F."/>
            <person name="Anthouard V."/>
            <person name="Arensburger P."/>
            <person name="Atkinson P.W."/>
            <person name="Baden H."/>
            <person name="de Berardinis V."/>
            <person name="Baldwin D."/>
            <person name="Benes V."/>
            <person name="Biedler J."/>
            <person name="Blass C."/>
            <person name="Bolanos R."/>
            <person name="Boscus D."/>
            <person name="Barnstead M."/>
            <person name="Cai S."/>
            <person name="Center A."/>
            <person name="Chaturverdi K."/>
            <person name="Christophides G.K."/>
            <person name="Chrystal M.A."/>
            <person name="Clamp M."/>
            <person name="Cravchik A."/>
            <person name="Curwen V."/>
            <person name="Dana A."/>
            <person name="Delcher A."/>
            <person name="Dew I."/>
            <person name="Evans C.A."/>
            <person name="Flanigan M."/>
            <person name="Grundschober-Freimoser A."/>
            <person name="Friedli L."/>
            <person name="Gu Z."/>
            <person name="Guan P."/>
            <person name="Guigo R."/>
            <person name="Hillenmeyer M.E."/>
            <person name="Hladun S.L."/>
            <person name="Hogan J.R."/>
            <person name="Hong Y.S."/>
            <person name="Hoover J."/>
            <person name="Jaillon O."/>
            <person name="Ke Z."/>
            <person name="Kodira C."/>
            <person name="Kokoza E."/>
            <person name="Koutsos A."/>
            <person name="Letunic I."/>
            <person name="Levitsky A."/>
            <person name="Liang Y."/>
            <person name="Lin J.J."/>
            <person name="Lobo N.F."/>
            <person name="Lopez J.R."/>
            <person name="Malek J.A."/>
            <person name="McIntosh T.C."/>
            <person name="Meister S."/>
            <person name="Miller J."/>
            <person name="Mobarry C."/>
            <person name="Mongin E."/>
            <person name="Murphy S.D."/>
            <person name="O'Brochta D.A."/>
            <person name="Pfannkoch C."/>
            <person name="Qi R."/>
            <person name="Regier M.A."/>
            <person name="Remington K."/>
            <person name="Shao H."/>
            <person name="Sharakhova M.V."/>
            <person name="Sitter C.D."/>
            <person name="Shetty J."/>
            <person name="Smith T.J."/>
            <person name="Strong R."/>
            <person name="Sun J."/>
            <person name="Thomasova D."/>
            <person name="Ton L.Q."/>
            <person name="Topalis P."/>
            <person name="Tu Z."/>
            <person name="Unger M.F."/>
            <person name="Walenz B."/>
            <person name="Wang A."/>
            <person name="Wang J."/>
            <person name="Wang M."/>
            <person name="Wang X."/>
            <person name="Woodford K.J."/>
            <person name="Wortman J.R."/>
            <person name="Wu M."/>
            <person name="Yao A."/>
            <person name="Zdobnov E.M."/>
            <person name="Zhang H."/>
            <person name="Zhao Q."/>
            <person name="Zhao S."/>
            <person name="Zhu S.C."/>
            <person name="Zhimulev I."/>
            <person name="Coluzzi M."/>
            <person name="della Torre A."/>
            <person name="Roth C.W."/>
            <person name="Louis C."/>
            <person name="Kalush F."/>
            <person name="Mural R.J."/>
            <person name="Myers E.W."/>
            <person name="Adams M.D."/>
            <person name="Smith H.O."/>
            <person name="Broder S."/>
            <person name="Gardner M.J."/>
            <person name="Fraser C.M."/>
            <person name="Birney E."/>
            <person name="Bork P."/>
            <person name="Brey P.T."/>
            <person name="Venter J.C."/>
            <person name="Weissenbach J."/>
            <person name="Kafatos F.C."/>
            <person name="Collins F.H."/>
            <person name="Hoffman S.L."/>
        </authorList>
    </citation>
    <scope>NUCLEOTIDE SEQUENCE [LARGE SCALE GENOMIC DNA]</scope>
    <source>
        <strain evidence="1 3">PEST</strain>
    </source>
</reference>
<reference evidence="2" key="6">
    <citation type="submission" date="2021-01" db="UniProtKB">
        <authorList>
            <consortium name="EnsemblMetazoa"/>
        </authorList>
    </citation>
    <scope>IDENTIFICATION</scope>
    <source>
        <strain evidence="2">PEST</strain>
    </source>
</reference>
<dbReference type="VEuPathDB" id="VectorBase:AGAMI1_002551"/>
<dbReference type="EMBL" id="AAAB01007962">
    <property type="protein sequence ID" value="EAA03153.3"/>
    <property type="molecule type" value="Genomic_DNA"/>
</dbReference>
<evidence type="ECO:0000313" key="3">
    <source>
        <dbReference type="Proteomes" id="UP000007062"/>
    </source>
</evidence>
<evidence type="ECO:0000313" key="2">
    <source>
        <dbReference type="EnsemblMetazoa" id="AGAP012751-PA"/>
    </source>
</evidence>
<dbReference type="Proteomes" id="UP000007062">
    <property type="component" value="Unassembled WGS sequence"/>
</dbReference>